<dbReference type="InterPro" id="IPR013749">
    <property type="entry name" value="PM/HMP-P_kinase-1"/>
</dbReference>
<comment type="pathway">
    <text evidence="1">Cofactor biosynthesis; thiamine diphosphate biosynthesis.</text>
</comment>
<dbReference type="GO" id="GO:0016301">
    <property type="term" value="F:kinase activity"/>
    <property type="evidence" value="ECO:0007669"/>
    <property type="project" value="UniProtKB-KW"/>
</dbReference>
<dbReference type="PANTHER" id="PTHR20858">
    <property type="entry name" value="PHOSPHOMETHYLPYRIMIDINE KINASE"/>
    <property type="match status" value="1"/>
</dbReference>
<keyword evidence="5" id="KW-1185">Reference proteome</keyword>
<proteinExistence type="predicted"/>
<accession>A0ABW3PEF8</accession>
<gene>
    <name evidence="4" type="ORF">ACFQ2T_09615</name>
</gene>
<dbReference type="PANTHER" id="PTHR20858:SF17">
    <property type="entry name" value="HYDROXYMETHYLPYRIMIDINE_PHOSPHOMETHYLPYRIMIDINE KINASE THI20-RELATED"/>
    <property type="match status" value="1"/>
</dbReference>
<evidence type="ECO:0000256" key="2">
    <source>
        <dbReference type="ARBA" id="ARBA00012135"/>
    </source>
</evidence>
<dbReference type="InterPro" id="IPR004399">
    <property type="entry name" value="HMP/HMP-P_kinase_dom"/>
</dbReference>
<dbReference type="Proteomes" id="UP001597206">
    <property type="component" value="Unassembled WGS sequence"/>
</dbReference>
<evidence type="ECO:0000256" key="1">
    <source>
        <dbReference type="ARBA" id="ARBA00004948"/>
    </source>
</evidence>
<dbReference type="Gene3D" id="3.40.1190.20">
    <property type="match status" value="1"/>
</dbReference>
<comment type="caution">
    <text evidence="4">The sequence shown here is derived from an EMBL/GenBank/DDBJ whole genome shotgun (WGS) entry which is preliminary data.</text>
</comment>
<reference evidence="5" key="1">
    <citation type="journal article" date="2019" name="Int. J. Syst. Evol. Microbiol.">
        <title>The Global Catalogue of Microorganisms (GCM) 10K type strain sequencing project: providing services to taxonomists for standard genome sequencing and annotation.</title>
        <authorList>
            <consortium name="The Broad Institute Genomics Platform"/>
            <consortium name="The Broad Institute Genome Sequencing Center for Infectious Disease"/>
            <person name="Wu L."/>
            <person name="Ma J."/>
        </authorList>
    </citation>
    <scope>NUCLEOTIDE SEQUENCE [LARGE SCALE GENOMIC DNA]</scope>
    <source>
        <strain evidence="5">CCUG 58411</strain>
    </source>
</reference>
<evidence type="ECO:0000313" key="5">
    <source>
        <dbReference type="Proteomes" id="UP001597206"/>
    </source>
</evidence>
<sequence length="286" mass="31278">MAITPPTVLTFAATDPSSGAGVQADIMALASIGCYPLSVITGITVQDTVGVESVMPLDADWINDQARTILEDVSVSAFKLGLLGSVENVAIIAEIVADYPDVPLIIDPILTSGRGDELSNEEMQAAMCELLFPQATLITPNSLEARRLAYYDEGDEVKHSSLEECALRLLEMGTEYVMITGTHERSNDVVNSLYGMQLSNMPGLIKDYHWERLPGSYHGSGCTLTSAITACLAHGLTIEEAVHEAQEFTWQTLRHAFRPGMGQFIPDRFFWARETEVQEKASELQH</sequence>
<dbReference type="InterPro" id="IPR029056">
    <property type="entry name" value="Ribokinase-like"/>
</dbReference>
<dbReference type="SUPFAM" id="SSF53613">
    <property type="entry name" value="Ribokinase-like"/>
    <property type="match status" value="1"/>
</dbReference>
<feature type="domain" description="Pyridoxamine kinase/Phosphomethylpyrimidine kinase" evidence="3">
    <location>
        <begin position="15"/>
        <end position="263"/>
    </location>
</feature>
<organism evidence="4 5">
    <name type="scientific">Methylophilus flavus</name>
    <dbReference type="NCBI Taxonomy" id="640084"/>
    <lineage>
        <taxon>Bacteria</taxon>
        <taxon>Pseudomonadati</taxon>
        <taxon>Pseudomonadota</taxon>
        <taxon>Betaproteobacteria</taxon>
        <taxon>Nitrosomonadales</taxon>
        <taxon>Methylophilaceae</taxon>
        <taxon>Methylophilus</taxon>
    </lineage>
</organism>
<dbReference type="CDD" id="cd01169">
    <property type="entry name" value="HMPP_kinase"/>
    <property type="match status" value="1"/>
</dbReference>
<keyword evidence="4" id="KW-0418">Kinase</keyword>
<evidence type="ECO:0000259" key="3">
    <source>
        <dbReference type="Pfam" id="PF08543"/>
    </source>
</evidence>
<dbReference type="RefSeq" id="WP_379033659.1">
    <property type="nucleotide sequence ID" value="NZ_JBHTLN010000001.1"/>
</dbReference>
<dbReference type="Pfam" id="PF08543">
    <property type="entry name" value="Phos_pyr_kin"/>
    <property type="match status" value="1"/>
</dbReference>
<dbReference type="EMBL" id="JBHTLN010000001">
    <property type="protein sequence ID" value="MFD1122758.1"/>
    <property type="molecule type" value="Genomic_DNA"/>
</dbReference>
<dbReference type="EC" id="2.7.1.49" evidence="2"/>
<protein>
    <recommendedName>
        <fullName evidence="2">hydroxymethylpyrimidine kinase</fullName>
        <ecNumber evidence="2">2.7.1.49</ecNumber>
    </recommendedName>
</protein>
<keyword evidence="4" id="KW-0808">Transferase</keyword>
<evidence type="ECO:0000313" key="4">
    <source>
        <dbReference type="EMBL" id="MFD1122758.1"/>
    </source>
</evidence>
<name>A0ABW3PEF8_9PROT</name>